<evidence type="ECO:0000256" key="1">
    <source>
        <dbReference type="SAM" id="MobiDB-lite"/>
    </source>
</evidence>
<evidence type="ECO:0000259" key="2">
    <source>
        <dbReference type="Pfam" id="PF12571"/>
    </source>
</evidence>
<dbReference type="Pfam" id="PF11839">
    <property type="entry name" value="Alanine_zipper"/>
    <property type="match status" value="2"/>
</dbReference>
<dbReference type="RefSeq" id="WP_286038930.1">
    <property type="nucleotide sequence ID" value="NZ_JASVWK010000003.1"/>
</dbReference>
<dbReference type="Pfam" id="PF03406">
    <property type="entry name" value="Phage_fiber_2"/>
    <property type="match status" value="1"/>
</dbReference>
<dbReference type="AlphaFoldDB" id="A0AAW7CKD8"/>
<comment type="caution">
    <text evidence="3">The sequence shown here is derived from an EMBL/GenBank/DDBJ whole genome shotgun (WGS) entry which is preliminary data.</text>
</comment>
<dbReference type="GO" id="GO:0046718">
    <property type="term" value="P:symbiont entry into host cell"/>
    <property type="evidence" value="ECO:0007669"/>
    <property type="project" value="InterPro"/>
</dbReference>
<name>A0AAW7CKD8_9GAMM</name>
<dbReference type="Pfam" id="PF12571">
    <property type="entry name" value="Phage_tail_fib"/>
    <property type="match status" value="1"/>
</dbReference>
<feature type="compositionally biased region" description="Polar residues" evidence="1">
    <location>
        <begin position="408"/>
        <end position="438"/>
    </location>
</feature>
<dbReference type="Proteomes" id="UP001224739">
    <property type="component" value="Unassembled WGS sequence"/>
</dbReference>
<dbReference type="InterPro" id="IPR022225">
    <property type="entry name" value="Phage_tail_fibre_N"/>
</dbReference>
<dbReference type="GeneID" id="83612029"/>
<protein>
    <submittedName>
        <fullName evidence="3">Phage tail protein</fullName>
    </submittedName>
</protein>
<feature type="compositionally biased region" description="Low complexity" evidence="1">
    <location>
        <begin position="443"/>
        <end position="458"/>
    </location>
</feature>
<evidence type="ECO:0000313" key="4">
    <source>
        <dbReference type="Proteomes" id="UP001224739"/>
    </source>
</evidence>
<dbReference type="InterPro" id="IPR005068">
    <property type="entry name" value="Phage_lambda_Stf-r2"/>
</dbReference>
<sequence length="673" mass="71853">MSQSIITTAFERWKAQESIDGNLIVLDEFVFAHIPNLELEKPIDRNEGLPDAKYIVHRQMVNKTGVVNQNAVAYSVTVGAEIGDFDFNWIGLLNKKSGTVAMIVHAPTQRKIKTQAGQQGNVLTRSFLLEYLGASKETAINTLAEMWQIDFTARLSGIDEMQRLVNTDNYGEASFFGDAFLVGKTGNQYFVTKGIGYIGGLRAELTSNQNITVPAESTKVYADVSYQGNITSRWQTQIQLTVKPDLKNYIDNAGFPHFVFAIASISADGQITDLRPKGTLDFQQLDDALKAHEKSRNHPDATLTAKGFTQLTDKTGTSQALAPTQKLVTDLHNNAMASAKSANDNANTRLPSTGTAVASQKLATPRKISGVPFDGTQDITLTAGNVGAATPAQVNEAKTMATNAQNTANRAETKADNAQGTANSAVTKADNAQKTANDGVSKANTAQTTANNANNNANGRVPNTRKVNGKQLNADITLTAGDVGASTPAQVNEAKTMATNAQNTANSAVTKADNAQRTANDGVSKANTAQTTANNANNNANGRVPNTRKVNGKQLNADITLNAGDVGALTPAQGDVRYAKIGKGIGAGVKLIYDGPGYNWNKKMSFGGNFSGAWLMTQVYDRVIPLFPILDFAYNTYVQTGYDSAIQYKIEKDGITVVAGQGAILKKVWVVGV</sequence>
<dbReference type="EMBL" id="JASVWL010000003">
    <property type="protein sequence ID" value="MDL5354413.1"/>
    <property type="molecule type" value="Genomic_DNA"/>
</dbReference>
<accession>A0AAW7CKD8</accession>
<evidence type="ECO:0000313" key="3">
    <source>
        <dbReference type="EMBL" id="MDL5354413.1"/>
    </source>
</evidence>
<gene>
    <name evidence="3" type="ORF">QSH02_06095</name>
</gene>
<feature type="region of interest" description="Disordered" evidence="1">
    <location>
        <begin position="408"/>
        <end position="466"/>
    </location>
</feature>
<feature type="domain" description="Phage tail fibre protein N-terminal" evidence="2">
    <location>
        <begin position="3"/>
        <end position="159"/>
    </location>
</feature>
<proteinExistence type="predicted"/>
<reference evidence="3" key="1">
    <citation type="submission" date="2023-06" db="EMBL/GenBank/DDBJ databases">
        <title>Acute promotion of culturable opportunistic pathogens and persistent increase of antibiotic resistance following antibiotic exposure in mouse gut microbiota.</title>
        <authorList>
            <person name="Li L."/>
            <person name="Wang B."/>
            <person name="Sun Y."/>
            <person name="Wang M."/>
            <person name="Xu H."/>
        </authorList>
    </citation>
    <scope>NUCLEOTIDE SEQUENCE</scope>
    <source>
        <strain evidence="3">EPA10_1</strain>
    </source>
</reference>
<dbReference type="InterPro" id="IPR021793">
    <property type="entry name" value="Oprl"/>
</dbReference>
<organism evidence="3 4">
    <name type="scientific">Proteus faecis</name>
    <dbReference type="NCBI Taxonomy" id="2050967"/>
    <lineage>
        <taxon>Bacteria</taxon>
        <taxon>Pseudomonadati</taxon>
        <taxon>Pseudomonadota</taxon>
        <taxon>Gammaproteobacteria</taxon>
        <taxon>Enterobacterales</taxon>
        <taxon>Morganellaceae</taxon>
        <taxon>Proteus</taxon>
    </lineage>
</organism>
<feature type="region of interest" description="Disordered" evidence="1">
    <location>
        <begin position="340"/>
        <end position="362"/>
    </location>
</feature>
<dbReference type="GO" id="GO:0019062">
    <property type="term" value="P:virion attachment to host cell"/>
    <property type="evidence" value="ECO:0007669"/>
    <property type="project" value="InterPro"/>
</dbReference>